<comment type="caution">
    <text evidence="1">The sequence shown here is derived from an EMBL/GenBank/DDBJ whole genome shotgun (WGS) entry which is preliminary data.</text>
</comment>
<dbReference type="InterPro" id="IPR001810">
    <property type="entry name" value="F-box_dom"/>
</dbReference>
<name>A0A6G1LWR9_ORBOL</name>
<dbReference type="Pfam" id="PF12937">
    <property type="entry name" value="F-box-like"/>
    <property type="match status" value="1"/>
</dbReference>
<organism evidence="1 2">
    <name type="scientific">Orbilia oligospora</name>
    <name type="common">Nematode-trapping fungus</name>
    <name type="synonym">Arthrobotrys oligospora</name>
    <dbReference type="NCBI Taxonomy" id="2813651"/>
    <lineage>
        <taxon>Eukaryota</taxon>
        <taxon>Fungi</taxon>
        <taxon>Dikarya</taxon>
        <taxon>Ascomycota</taxon>
        <taxon>Pezizomycotina</taxon>
        <taxon>Orbiliomycetes</taxon>
        <taxon>Orbiliales</taxon>
        <taxon>Orbiliaceae</taxon>
        <taxon>Orbilia</taxon>
    </lineage>
</organism>
<dbReference type="SUPFAM" id="SSF81383">
    <property type="entry name" value="F-box domain"/>
    <property type="match status" value="1"/>
</dbReference>
<accession>A0A6G1LWR9</accession>
<dbReference type="PROSITE" id="PS50181">
    <property type="entry name" value="FBOX"/>
    <property type="match status" value="1"/>
</dbReference>
<protein>
    <submittedName>
        <fullName evidence="1">Uncharacterized protein</fullName>
    </submittedName>
</protein>
<evidence type="ECO:0000313" key="1">
    <source>
        <dbReference type="EMBL" id="KAF3220143.1"/>
    </source>
</evidence>
<sequence>MTLSIPITSTNTQTPPLLLSSLPPEILHSIISYIDWRGVNCLIRVCKSLYDVAYHHFLEDVTFRSFQDDPEEFCMDPDRWGQMINRDRLSHLISAAPSLPWNWTRRIEIQELYAIANLKLLKVLQAKIKGGMMNPQHIEIDVTEDLMGYQTSLQPCIDIGFFDIMKSYTADKPINKFSYSLIGGSLLFKLEGLIPFEIVAKLSFVYDHSEMRILESKKVIFSGLTTLIGAAVNLRKLSLCIKNIGLEEDDDTELVEGIQRAFDRLHTLVELHIVSGFLKDSIFIIPPPNTKFLSLRCGHTPLWWHKFSQCKLPKIESLTLIPNDSRWCSESERERLLEAEHHLVSAGSSAKFQIADLALTTLYHFRGAIDSSAPSNFLDLLFGKNPGLTRASNDVMFYQVIRPMLSMTISRIRERIIKYGNSAADEYCEKWKAGKRGKELEKDLLKGILELLTKEASEGKLEE</sequence>
<dbReference type="EMBL" id="WIPF01000047">
    <property type="protein sequence ID" value="KAF3220143.1"/>
    <property type="molecule type" value="Genomic_DNA"/>
</dbReference>
<dbReference type="InterPro" id="IPR036047">
    <property type="entry name" value="F-box-like_dom_sf"/>
</dbReference>
<proteinExistence type="predicted"/>
<reference evidence="1 2" key="1">
    <citation type="submission" date="2019-06" db="EMBL/GenBank/DDBJ databases">
        <authorList>
            <person name="Palmer J.M."/>
        </authorList>
    </citation>
    <scope>NUCLEOTIDE SEQUENCE [LARGE SCALE GENOMIC DNA]</scope>
    <source>
        <strain evidence="1 2">TWF191</strain>
    </source>
</reference>
<gene>
    <name evidence="1" type="ORF">TWF191_007461</name>
</gene>
<evidence type="ECO:0000313" key="2">
    <source>
        <dbReference type="Proteomes" id="UP000483672"/>
    </source>
</evidence>
<dbReference type="AlphaFoldDB" id="A0A6G1LWR9"/>
<dbReference type="Proteomes" id="UP000483672">
    <property type="component" value="Unassembled WGS sequence"/>
</dbReference>